<feature type="non-terminal residue" evidence="2">
    <location>
        <position position="1"/>
    </location>
</feature>
<protein>
    <submittedName>
        <fullName evidence="2">LexA</fullName>
        <ecNumber evidence="2">3.4.21.88</ecNumber>
    </submittedName>
</protein>
<feature type="non-terminal residue" evidence="2">
    <location>
        <position position="113"/>
    </location>
</feature>
<feature type="compositionally biased region" description="Basic and acidic residues" evidence="1">
    <location>
        <begin position="58"/>
        <end position="76"/>
    </location>
</feature>
<dbReference type="AlphaFoldDB" id="A0A6J4RKF3"/>
<feature type="region of interest" description="Disordered" evidence="1">
    <location>
        <begin position="1"/>
        <end position="91"/>
    </location>
</feature>
<name>A0A6J4RKF3_9ACTN</name>
<feature type="compositionally biased region" description="Basic and acidic residues" evidence="1">
    <location>
        <begin position="10"/>
        <end position="22"/>
    </location>
</feature>
<dbReference type="EC" id="3.4.21.88" evidence="2"/>
<sequence>DGDAPLPGPPERRGRRGADRARAGGGRWIAELPDGPQAPQEARGGRLRRAGGRVEAGAGREAHGARLGGGRRDAAARAHRSRAGVRSGGGGRRVILSAAGAAALAFGEAALRP</sequence>
<evidence type="ECO:0000313" key="2">
    <source>
        <dbReference type="EMBL" id="CAA9468560.1"/>
    </source>
</evidence>
<gene>
    <name evidence="2" type="ORF">AVDCRST_MAG12-558</name>
</gene>
<keyword evidence="2" id="KW-0378">Hydrolase</keyword>
<evidence type="ECO:0000256" key="1">
    <source>
        <dbReference type="SAM" id="MobiDB-lite"/>
    </source>
</evidence>
<proteinExistence type="predicted"/>
<dbReference type="EMBL" id="CADCVK010000096">
    <property type="protein sequence ID" value="CAA9468560.1"/>
    <property type="molecule type" value="Genomic_DNA"/>
</dbReference>
<dbReference type="GO" id="GO:0004252">
    <property type="term" value="F:serine-type endopeptidase activity"/>
    <property type="evidence" value="ECO:0007669"/>
    <property type="project" value="UniProtKB-EC"/>
</dbReference>
<organism evidence="2">
    <name type="scientific">uncultured Rubrobacteraceae bacterium</name>
    <dbReference type="NCBI Taxonomy" id="349277"/>
    <lineage>
        <taxon>Bacteria</taxon>
        <taxon>Bacillati</taxon>
        <taxon>Actinomycetota</taxon>
        <taxon>Rubrobacteria</taxon>
        <taxon>Rubrobacterales</taxon>
        <taxon>Rubrobacteraceae</taxon>
        <taxon>environmental samples</taxon>
    </lineage>
</organism>
<accession>A0A6J4RKF3</accession>
<reference evidence="2" key="1">
    <citation type="submission" date="2020-02" db="EMBL/GenBank/DDBJ databases">
        <authorList>
            <person name="Meier V. D."/>
        </authorList>
    </citation>
    <scope>NUCLEOTIDE SEQUENCE</scope>
    <source>
        <strain evidence="2">AVDCRST_MAG12</strain>
    </source>
</reference>